<evidence type="ECO:0000256" key="4">
    <source>
        <dbReference type="ARBA" id="ARBA00023125"/>
    </source>
</evidence>
<evidence type="ECO:0000256" key="3">
    <source>
        <dbReference type="ARBA" id="ARBA00022908"/>
    </source>
</evidence>
<feature type="domain" description="Core-binding (CB)" evidence="8">
    <location>
        <begin position="10"/>
        <end position="103"/>
    </location>
</feature>
<dbReference type="PANTHER" id="PTHR30349:SF41">
    <property type="entry name" value="INTEGRASE_RECOMBINASE PROTEIN MJ0367-RELATED"/>
    <property type="match status" value="1"/>
</dbReference>
<organism evidence="9 10">
    <name type="scientific">Acetobacterium paludosum</name>
    <dbReference type="NCBI Taxonomy" id="52693"/>
    <lineage>
        <taxon>Bacteria</taxon>
        <taxon>Bacillati</taxon>
        <taxon>Bacillota</taxon>
        <taxon>Clostridia</taxon>
        <taxon>Eubacteriales</taxon>
        <taxon>Eubacteriaceae</taxon>
        <taxon>Acetobacterium</taxon>
    </lineage>
</organism>
<dbReference type="PROSITE" id="PS51900">
    <property type="entry name" value="CB"/>
    <property type="match status" value="1"/>
</dbReference>
<dbReference type="InterPro" id="IPR010998">
    <property type="entry name" value="Integrase_recombinase_N"/>
</dbReference>
<evidence type="ECO:0000313" key="10">
    <source>
        <dbReference type="Proteomes" id="UP000616595"/>
    </source>
</evidence>
<evidence type="ECO:0000256" key="6">
    <source>
        <dbReference type="PROSITE-ProRule" id="PRU01248"/>
    </source>
</evidence>
<dbReference type="Pfam" id="PF00589">
    <property type="entry name" value="Phage_integrase"/>
    <property type="match status" value="1"/>
</dbReference>
<keyword evidence="10" id="KW-1185">Reference proteome</keyword>
<dbReference type="Pfam" id="PF02899">
    <property type="entry name" value="Phage_int_SAM_1"/>
    <property type="match status" value="1"/>
</dbReference>
<evidence type="ECO:0000256" key="5">
    <source>
        <dbReference type="ARBA" id="ARBA00023172"/>
    </source>
</evidence>
<reference evidence="9" key="1">
    <citation type="submission" date="2019-10" db="EMBL/GenBank/DDBJ databases">
        <authorList>
            <person name="Ross D.E."/>
            <person name="Gulliver D."/>
        </authorList>
    </citation>
    <scope>NUCLEOTIDE SEQUENCE</scope>
    <source>
        <strain evidence="9">DER-2019</strain>
    </source>
</reference>
<dbReference type="Gene3D" id="1.10.443.10">
    <property type="entry name" value="Intergrase catalytic core"/>
    <property type="match status" value="1"/>
</dbReference>
<dbReference type="InterPro" id="IPR013762">
    <property type="entry name" value="Integrase-like_cat_sf"/>
</dbReference>
<dbReference type="InterPro" id="IPR002104">
    <property type="entry name" value="Integrase_catalytic"/>
</dbReference>
<protein>
    <submittedName>
        <fullName evidence="9">Tyrosine-type recombinase/integrase</fullName>
    </submittedName>
</protein>
<dbReference type="InterPro" id="IPR050090">
    <property type="entry name" value="Tyrosine_recombinase_XerCD"/>
</dbReference>
<dbReference type="InterPro" id="IPR011010">
    <property type="entry name" value="DNA_brk_join_enz"/>
</dbReference>
<keyword evidence="4 6" id="KW-0238">DNA-binding</keyword>
<dbReference type="Gene3D" id="1.10.150.130">
    <property type="match status" value="1"/>
</dbReference>
<proteinExistence type="inferred from homology"/>
<dbReference type="GO" id="GO:0006310">
    <property type="term" value="P:DNA recombination"/>
    <property type="evidence" value="ECO:0007669"/>
    <property type="project" value="UniProtKB-KW"/>
</dbReference>
<dbReference type="EMBL" id="WJBD01000008">
    <property type="protein sequence ID" value="MBC3888229.1"/>
    <property type="molecule type" value="Genomic_DNA"/>
</dbReference>
<evidence type="ECO:0000259" key="8">
    <source>
        <dbReference type="PROSITE" id="PS51900"/>
    </source>
</evidence>
<comment type="caution">
    <text evidence="9">The sequence shown here is derived from an EMBL/GenBank/DDBJ whole genome shotgun (WGS) entry which is preliminary data.</text>
</comment>
<comment type="similarity">
    <text evidence="2">Belongs to the 'phage' integrase family.</text>
</comment>
<dbReference type="OrthoDB" id="9801717at2"/>
<dbReference type="SUPFAM" id="SSF56349">
    <property type="entry name" value="DNA breaking-rejoining enzymes"/>
    <property type="match status" value="1"/>
</dbReference>
<name>A0A923KPK5_9FIRM</name>
<accession>A0A923KPK5</accession>
<evidence type="ECO:0000313" key="9">
    <source>
        <dbReference type="EMBL" id="MBC3888229.1"/>
    </source>
</evidence>
<dbReference type="Proteomes" id="UP000616595">
    <property type="component" value="Unassembled WGS sequence"/>
</dbReference>
<evidence type="ECO:0000256" key="2">
    <source>
        <dbReference type="ARBA" id="ARBA00008857"/>
    </source>
</evidence>
<dbReference type="PROSITE" id="PS51898">
    <property type="entry name" value="TYR_RECOMBINASE"/>
    <property type="match status" value="1"/>
</dbReference>
<dbReference type="GO" id="GO:0003677">
    <property type="term" value="F:DNA binding"/>
    <property type="evidence" value="ECO:0007669"/>
    <property type="project" value="UniProtKB-UniRule"/>
</dbReference>
<dbReference type="AlphaFoldDB" id="A0A923KPK5"/>
<feature type="domain" description="Tyr recombinase" evidence="7">
    <location>
        <begin position="128"/>
        <end position="321"/>
    </location>
</feature>
<dbReference type="InterPro" id="IPR044068">
    <property type="entry name" value="CB"/>
</dbReference>
<reference evidence="9" key="2">
    <citation type="submission" date="2020-10" db="EMBL/GenBank/DDBJ databases">
        <title>Comparative genomics of the Acetobacterium genus.</title>
        <authorList>
            <person name="Marshall C."/>
            <person name="May H."/>
            <person name="Norman S."/>
        </authorList>
    </citation>
    <scope>NUCLEOTIDE SEQUENCE</scope>
    <source>
        <strain evidence="9">DER-2019</strain>
    </source>
</reference>
<evidence type="ECO:0000259" key="7">
    <source>
        <dbReference type="PROSITE" id="PS51898"/>
    </source>
</evidence>
<gene>
    <name evidence="9" type="ORF">GH810_07895</name>
</gene>
<keyword evidence="5" id="KW-0233">DNA recombination</keyword>
<keyword evidence="3" id="KW-0229">DNA integration</keyword>
<dbReference type="InterPro" id="IPR004107">
    <property type="entry name" value="Integrase_SAM-like_N"/>
</dbReference>
<sequence length="353" mass="41386">MKKMHKVKDPELFRLIKKFLGSYLLSIRQRSDNTADSYRYALNLYLVYVQEKHNKALSEVQCCDFSQENIHGFMEWLKNERNNECTTINQRLSHLRTFCEYLHKNGKIAYSDLNDIALISRIKDQRKQELICLSIEQTKLVLKQPDIMKKTGRRDRFFIALLYDSGCRDQEILNLKVKDFAITKNNDAEIRILGKGKKYRATPISSEVARLFREYCKDYHPDTKESQDRLLFYTVRNGLTAEMSADNVQRFMKVYEKSAQCVDRTLPHLHPHLFRHSRALHLYIAGVPLPLVAEWLGHSNLETTLIYYAQASLEMKRKAASKLADDDKSVFREDITFKYADDEKILKKLSGLK</sequence>
<evidence type="ECO:0000256" key="1">
    <source>
        <dbReference type="ARBA" id="ARBA00003283"/>
    </source>
</evidence>
<dbReference type="PANTHER" id="PTHR30349">
    <property type="entry name" value="PHAGE INTEGRASE-RELATED"/>
    <property type="match status" value="1"/>
</dbReference>
<comment type="function">
    <text evidence="1">Site-specific tyrosine recombinase, which acts by catalyzing the cutting and rejoining of the recombining DNA molecules.</text>
</comment>
<dbReference type="GO" id="GO:0015074">
    <property type="term" value="P:DNA integration"/>
    <property type="evidence" value="ECO:0007669"/>
    <property type="project" value="UniProtKB-KW"/>
</dbReference>